<feature type="transmembrane region" description="Helical" evidence="2">
    <location>
        <begin position="65"/>
        <end position="84"/>
    </location>
</feature>
<dbReference type="AlphaFoldDB" id="A0A165AIY7"/>
<feature type="transmembrane region" description="Helical" evidence="2">
    <location>
        <begin position="264"/>
        <end position="285"/>
    </location>
</feature>
<name>A0A165AIY7_9AGAM</name>
<feature type="transmembrane region" description="Helical" evidence="2">
    <location>
        <begin position="197"/>
        <end position="218"/>
    </location>
</feature>
<dbReference type="OrthoDB" id="2641762at2759"/>
<organism evidence="3 4">
    <name type="scientific">Sistotremastrum niveocremeum HHB9708</name>
    <dbReference type="NCBI Taxonomy" id="1314777"/>
    <lineage>
        <taxon>Eukaryota</taxon>
        <taxon>Fungi</taxon>
        <taxon>Dikarya</taxon>
        <taxon>Basidiomycota</taxon>
        <taxon>Agaricomycotina</taxon>
        <taxon>Agaricomycetes</taxon>
        <taxon>Sistotremastrales</taxon>
        <taxon>Sistotremastraceae</taxon>
        <taxon>Sertulicium</taxon>
        <taxon>Sertulicium niveocremeum</taxon>
    </lineage>
</organism>
<reference evidence="3 4" key="1">
    <citation type="journal article" date="2016" name="Mol. Biol. Evol.">
        <title>Comparative Genomics of Early-Diverging Mushroom-Forming Fungi Provides Insights into the Origins of Lignocellulose Decay Capabilities.</title>
        <authorList>
            <person name="Nagy L.G."/>
            <person name="Riley R."/>
            <person name="Tritt A."/>
            <person name="Adam C."/>
            <person name="Daum C."/>
            <person name="Floudas D."/>
            <person name="Sun H."/>
            <person name="Yadav J.S."/>
            <person name="Pangilinan J."/>
            <person name="Larsson K.H."/>
            <person name="Matsuura K."/>
            <person name="Barry K."/>
            <person name="Labutti K."/>
            <person name="Kuo R."/>
            <person name="Ohm R.A."/>
            <person name="Bhattacharya S.S."/>
            <person name="Shirouzu T."/>
            <person name="Yoshinaga Y."/>
            <person name="Martin F.M."/>
            <person name="Grigoriev I.V."/>
            <person name="Hibbett D.S."/>
        </authorList>
    </citation>
    <scope>NUCLEOTIDE SEQUENCE [LARGE SCALE GENOMIC DNA]</scope>
    <source>
        <strain evidence="3 4">HHB9708</strain>
    </source>
</reference>
<feature type="transmembrane region" description="Helical" evidence="2">
    <location>
        <begin position="155"/>
        <end position="177"/>
    </location>
</feature>
<keyword evidence="2" id="KW-1133">Transmembrane helix</keyword>
<dbReference type="EMBL" id="KV419394">
    <property type="protein sequence ID" value="KZS99078.1"/>
    <property type="molecule type" value="Genomic_DNA"/>
</dbReference>
<feature type="transmembrane region" description="Helical" evidence="2">
    <location>
        <begin position="33"/>
        <end position="53"/>
    </location>
</feature>
<proteinExistence type="predicted"/>
<dbReference type="Proteomes" id="UP000076722">
    <property type="component" value="Unassembled WGS sequence"/>
</dbReference>
<keyword evidence="2" id="KW-0472">Membrane</keyword>
<feature type="transmembrane region" description="Helical" evidence="2">
    <location>
        <begin position="238"/>
        <end position="258"/>
    </location>
</feature>
<evidence type="ECO:0000256" key="1">
    <source>
        <dbReference type="SAM" id="MobiDB-lite"/>
    </source>
</evidence>
<evidence type="ECO:0000313" key="3">
    <source>
        <dbReference type="EMBL" id="KZS99078.1"/>
    </source>
</evidence>
<keyword evidence="2" id="KW-0812">Transmembrane</keyword>
<accession>A0A165AIY7</accession>
<protein>
    <submittedName>
        <fullName evidence="3">Uncharacterized protein</fullName>
    </submittedName>
</protein>
<evidence type="ECO:0000313" key="4">
    <source>
        <dbReference type="Proteomes" id="UP000076722"/>
    </source>
</evidence>
<gene>
    <name evidence="3" type="ORF">SISNIDRAFT_461987</name>
</gene>
<feature type="transmembrane region" description="Helical" evidence="2">
    <location>
        <begin position="123"/>
        <end position="143"/>
    </location>
</feature>
<sequence length="326" mass="35587">MSGSTSGSPTHYGPVGESSSDILLEKTFLASGYLTGVGFGIQFVLYLQCLGVLWQRRPQSCNLTLSSRVLIPYLTILCAMNLIWTATSAYGLQLTFIDNRNYPGGPVAFLGVEFALPDNVVSLASYIAANIMADALMIWRCYVVWDASQGSKAKYVVLIIPCMMLLTNLALAILFALETTGPPGLFASITASFAVPYFALSMSMNVILTFLIVGRIWFCETRRRGSMGWYTFTKAIFVESAAMYSIIGFLLMVTFSIGHPINQIWLGIAPSVQLIANYLIVYRVANGSAWNDRQSAPGHTTHGYPGDLEKTDDDLSLGSDAKGERN</sequence>
<evidence type="ECO:0000256" key="2">
    <source>
        <dbReference type="SAM" id="Phobius"/>
    </source>
</evidence>
<feature type="region of interest" description="Disordered" evidence="1">
    <location>
        <begin position="295"/>
        <end position="326"/>
    </location>
</feature>
<keyword evidence="4" id="KW-1185">Reference proteome</keyword>